<name>A0A0N7IF14_9BACE</name>
<dbReference type="GeneID" id="66306882"/>
<evidence type="ECO:0000313" key="2">
    <source>
        <dbReference type="Proteomes" id="UP000061809"/>
    </source>
</evidence>
<reference evidence="1 2" key="1">
    <citation type="journal article" date="2015" name="Science">
        <title>Genetic determinants of in vivo fitness and diet responsiveness in multiple human gut Bacteroides.</title>
        <authorList>
            <person name="Wu M."/>
            <person name="McNulty N.P."/>
            <person name="Rodionov D.A."/>
            <person name="Khoroshkin M.S."/>
            <person name="Griffin N.W."/>
            <person name="Cheng J."/>
            <person name="Latreille P."/>
            <person name="Kerstetter R.A."/>
            <person name="Terrapon N."/>
            <person name="Henrissat B."/>
            <person name="Osterman A.L."/>
            <person name="Gordon J.I."/>
        </authorList>
    </citation>
    <scope>NUCLEOTIDE SEQUENCE [LARGE SCALE GENOMIC DNA]</scope>
    <source>
        <strain evidence="1 2">WH2</strain>
    </source>
</reference>
<dbReference type="SUPFAM" id="SSF48452">
    <property type="entry name" value="TPR-like"/>
    <property type="match status" value="1"/>
</dbReference>
<evidence type="ECO:0000313" key="1">
    <source>
        <dbReference type="EMBL" id="ALJ58931.1"/>
    </source>
</evidence>
<dbReference type="KEGG" id="bcel:BcellWH2_01678"/>
<dbReference type="Gene3D" id="1.25.40.390">
    <property type="match status" value="1"/>
</dbReference>
<dbReference type="PATRIC" id="fig|246787.4.peg.1727"/>
<dbReference type="RefSeq" id="WP_007210194.1">
    <property type="nucleotide sequence ID" value="NZ_CAXKYC010000030.1"/>
</dbReference>
<sequence length="531" mass="59643">MEKKYIYYPFMVLAMTVALSSCDDFLDEMPDNRTELDTEAKITSMLVSAYPETNYALLAEMSSDNADDNGGTWTAYNKLQEEAATWKDATYKEEDSPYSLWNDCYKAIAAANAALDAINTMGNPSSLDPQRGEALLCRAYNHFVLVNIFSKAYSPKTSTTDLGIPYMTHLETTVSPEYTRGTVAEVYEKIAADIEAGLPLLNDAIYSVPKYHFNKKAGYAFATRFYLYYVKDDKSNYDKAIQYATVVLTENPTAMLRDWATVGALSPNNSIRATAFINVSEKANLLLYSTSSSWGRIHGPYGLGEKYTHNDMIANKETCKTISIWGGYSMLYFSIPSYQGLPKVIMGKMAEYFEITDPVNDIGNAHVMFPAFTTDEVILNRAEAYTMKKDYTKAAADLDTWIHAFTKSTNTVTVESVNALYGEYSEATGTGMKFYTPKAPTPKKALHPDFTVESGTQENLIHAILHVRRILTLHEGLRWFDIKRYGLEIYRRTVYNNEITVNDELKADDSRRAIQLPQSVITAGLEANPRN</sequence>
<accession>A0A0N7IF14</accession>
<proteinExistence type="predicted"/>
<dbReference type="PROSITE" id="PS51257">
    <property type="entry name" value="PROKAR_LIPOPROTEIN"/>
    <property type="match status" value="1"/>
</dbReference>
<gene>
    <name evidence="1" type="ORF">BcellWH2_01678</name>
</gene>
<dbReference type="Pfam" id="PF14322">
    <property type="entry name" value="SusD-like_3"/>
    <property type="match status" value="1"/>
</dbReference>
<dbReference type="Proteomes" id="UP000061809">
    <property type="component" value="Chromosome"/>
</dbReference>
<organism evidence="1 2">
    <name type="scientific">Bacteroides cellulosilyticus</name>
    <dbReference type="NCBI Taxonomy" id="246787"/>
    <lineage>
        <taxon>Bacteria</taxon>
        <taxon>Pseudomonadati</taxon>
        <taxon>Bacteroidota</taxon>
        <taxon>Bacteroidia</taxon>
        <taxon>Bacteroidales</taxon>
        <taxon>Bacteroidaceae</taxon>
        <taxon>Bacteroides</taxon>
    </lineage>
</organism>
<dbReference type="InterPro" id="IPR033985">
    <property type="entry name" value="SusD-like_N"/>
</dbReference>
<dbReference type="AlphaFoldDB" id="A0A0N7IF14"/>
<dbReference type="InterPro" id="IPR011990">
    <property type="entry name" value="TPR-like_helical_dom_sf"/>
</dbReference>
<protein>
    <submittedName>
        <fullName evidence="1">SusD family protein</fullName>
    </submittedName>
</protein>
<dbReference type="EMBL" id="CP012801">
    <property type="protein sequence ID" value="ALJ58931.1"/>
    <property type="molecule type" value="Genomic_DNA"/>
</dbReference>